<feature type="region of interest" description="Disordered" evidence="7">
    <location>
        <begin position="522"/>
        <end position="568"/>
    </location>
</feature>
<evidence type="ECO:0000256" key="8">
    <source>
        <dbReference type="SAM" id="Phobius"/>
    </source>
</evidence>
<keyword evidence="11" id="KW-1185">Reference proteome</keyword>
<evidence type="ECO:0000313" key="10">
    <source>
        <dbReference type="EMBL" id="MCT2042576.1"/>
    </source>
</evidence>
<feature type="transmembrane region" description="Helical" evidence="8">
    <location>
        <begin position="46"/>
        <end position="64"/>
    </location>
</feature>
<protein>
    <submittedName>
        <fullName evidence="10">Cation:proton antiporter</fullName>
    </submittedName>
</protein>
<dbReference type="Proteomes" id="UP001525379">
    <property type="component" value="Unassembled WGS sequence"/>
</dbReference>
<feature type="transmembrane region" description="Helical" evidence="8">
    <location>
        <begin position="7"/>
        <end position="40"/>
    </location>
</feature>
<dbReference type="InterPro" id="IPR006153">
    <property type="entry name" value="Cation/H_exchanger_TM"/>
</dbReference>
<dbReference type="Pfam" id="PF02254">
    <property type="entry name" value="TrkA_N"/>
    <property type="match status" value="1"/>
</dbReference>
<dbReference type="SUPFAM" id="SSF51735">
    <property type="entry name" value="NAD(P)-binding Rossmann-fold domains"/>
    <property type="match status" value="1"/>
</dbReference>
<dbReference type="Gene3D" id="1.20.1530.20">
    <property type="match status" value="1"/>
</dbReference>
<dbReference type="Pfam" id="PF00999">
    <property type="entry name" value="Na_H_Exchanger"/>
    <property type="match status" value="1"/>
</dbReference>
<evidence type="ECO:0000256" key="2">
    <source>
        <dbReference type="ARBA" id="ARBA00005551"/>
    </source>
</evidence>
<proteinExistence type="inferred from homology"/>
<dbReference type="InterPro" id="IPR038770">
    <property type="entry name" value="Na+/solute_symporter_sf"/>
</dbReference>
<evidence type="ECO:0000256" key="5">
    <source>
        <dbReference type="ARBA" id="ARBA00022989"/>
    </source>
</evidence>
<feature type="transmembrane region" description="Helical" evidence="8">
    <location>
        <begin position="305"/>
        <end position="323"/>
    </location>
</feature>
<evidence type="ECO:0000256" key="3">
    <source>
        <dbReference type="ARBA" id="ARBA00022448"/>
    </source>
</evidence>
<dbReference type="PANTHER" id="PTHR42751">
    <property type="entry name" value="SODIUM/HYDROGEN EXCHANGER FAMILY/TRKA DOMAIN PROTEIN"/>
    <property type="match status" value="1"/>
</dbReference>
<sequence length="568" mass="61235">METLIPYLAVTIVGGLLAFAVKLPPLIGFLGAGFVLAALGVQPFEGLDAIADLGVTLMLFTIGLKFDIRTLLRKEVWSAGLSHMAVSTLVGVGVLAALAMCAVPMLIPGDWKVFAIIAFALSFSSTVVCIKVLEERNDLGTLYGQTAIGILVIQDLAAVIFMTLAHGEPPSPWAFALIAVVPVTVVVRKILTRIAYPELVVLMGVAMALVPGYWAFDAVHLKGDLGALVVGMLLASHPKASAMSKSLFGVKELFLVAFFVSIGAAGLPTLEDFITAVLLVVTLTLPQIVLYVLVFRAYRLRNRTAVLAGLLLGNFSEFAIIVADVGTEEGFLDSRWLTILSLAVAVSFVLATMLNRPDLKLVDWIVERTPKQNPDKISKRDRLVDVGRANAIVLGMGRVGRAAYDRLANDYRWSVVGVENNHTRAEELKAAGYRVLEGDGTDAEFWQRVQSAHCVEMALLAMPQHHSNEYAYDHLKTAGFSGRIAVVVQRDDDAEAMRARGAVDILHLYEGAGIELADQAVRATRETERLEDPTPEDAPRGDNGPLTGPEPQGRGWMTGDTDEPADDG</sequence>
<dbReference type="PANTHER" id="PTHR42751:SF1">
    <property type="entry name" value="CATION_PROTON ANTIPORTER YBAL-RELATED"/>
    <property type="match status" value="1"/>
</dbReference>
<dbReference type="Gene3D" id="3.40.50.720">
    <property type="entry name" value="NAD(P)-binding Rossmann-like Domain"/>
    <property type="match status" value="1"/>
</dbReference>
<keyword evidence="6 8" id="KW-0472">Membrane</keyword>
<feature type="transmembrane region" description="Helical" evidence="8">
    <location>
        <begin position="194"/>
        <end position="213"/>
    </location>
</feature>
<dbReference type="InterPro" id="IPR036291">
    <property type="entry name" value="NAD(P)-bd_dom_sf"/>
</dbReference>
<organism evidence="10 11">
    <name type="scientific">Pseudoclavibacter albus</name>
    <dbReference type="NCBI Taxonomy" id="272241"/>
    <lineage>
        <taxon>Bacteria</taxon>
        <taxon>Bacillati</taxon>
        <taxon>Actinomycetota</taxon>
        <taxon>Actinomycetes</taxon>
        <taxon>Micrococcales</taxon>
        <taxon>Microbacteriaceae</taxon>
        <taxon>Pseudoclavibacter</taxon>
    </lineage>
</organism>
<evidence type="ECO:0000256" key="4">
    <source>
        <dbReference type="ARBA" id="ARBA00022692"/>
    </source>
</evidence>
<dbReference type="RefSeq" id="WP_260104043.1">
    <property type="nucleotide sequence ID" value="NZ_JALXSQ010000012.1"/>
</dbReference>
<feature type="domain" description="RCK N-terminal" evidence="9">
    <location>
        <begin position="388"/>
        <end position="507"/>
    </location>
</feature>
<dbReference type="PROSITE" id="PS51201">
    <property type="entry name" value="RCK_N"/>
    <property type="match status" value="1"/>
</dbReference>
<keyword evidence="4 8" id="KW-0812">Transmembrane</keyword>
<evidence type="ECO:0000256" key="6">
    <source>
        <dbReference type="ARBA" id="ARBA00023136"/>
    </source>
</evidence>
<evidence type="ECO:0000313" key="11">
    <source>
        <dbReference type="Proteomes" id="UP001525379"/>
    </source>
</evidence>
<feature type="compositionally biased region" description="Basic and acidic residues" evidence="7">
    <location>
        <begin position="523"/>
        <end position="540"/>
    </location>
</feature>
<dbReference type="InterPro" id="IPR003148">
    <property type="entry name" value="RCK_N"/>
</dbReference>
<comment type="similarity">
    <text evidence="2">Belongs to the monovalent cation:proton antiporter 2 (CPA2) transporter (TC 2.A.37) family.</text>
</comment>
<comment type="subcellular location">
    <subcellularLocation>
        <location evidence="1">Membrane</location>
        <topology evidence="1">Multi-pass membrane protein</topology>
    </subcellularLocation>
</comment>
<evidence type="ECO:0000256" key="1">
    <source>
        <dbReference type="ARBA" id="ARBA00004141"/>
    </source>
</evidence>
<evidence type="ECO:0000256" key="7">
    <source>
        <dbReference type="SAM" id="MobiDB-lite"/>
    </source>
</evidence>
<feature type="transmembrane region" description="Helical" evidence="8">
    <location>
        <begin position="335"/>
        <end position="354"/>
    </location>
</feature>
<evidence type="ECO:0000259" key="9">
    <source>
        <dbReference type="PROSITE" id="PS51201"/>
    </source>
</evidence>
<comment type="caution">
    <text evidence="10">The sequence shown here is derived from an EMBL/GenBank/DDBJ whole genome shotgun (WGS) entry which is preliminary data.</text>
</comment>
<gene>
    <name evidence="10" type="ORF">M3D15_04405</name>
</gene>
<feature type="transmembrane region" description="Helical" evidence="8">
    <location>
        <begin position="142"/>
        <end position="165"/>
    </location>
</feature>
<feature type="transmembrane region" description="Helical" evidence="8">
    <location>
        <begin position="171"/>
        <end position="187"/>
    </location>
</feature>
<keyword evidence="3" id="KW-0813">Transport</keyword>
<keyword evidence="5 8" id="KW-1133">Transmembrane helix</keyword>
<dbReference type="EMBL" id="JALXSQ010000012">
    <property type="protein sequence ID" value="MCT2042576.1"/>
    <property type="molecule type" value="Genomic_DNA"/>
</dbReference>
<name>A0ABT2HW83_9MICO</name>
<feature type="transmembrane region" description="Helical" evidence="8">
    <location>
        <begin position="113"/>
        <end position="130"/>
    </location>
</feature>
<feature type="transmembrane region" description="Helical" evidence="8">
    <location>
        <begin position="273"/>
        <end position="293"/>
    </location>
</feature>
<feature type="transmembrane region" description="Helical" evidence="8">
    <location>
        <begin position="85"/>
        <end position="107"/>
    </location>
</feature>
<reference evidence="10 11" key="1">
    <citation type="submission" date="2022-04" db="EMBL/GenBank/DDBJ databases">
        <title>Human microbiome associated bacterial genomes.</title>
        <authorList>
            <person name="Sandstrom S."/>
            <person name="Salamzade R."/>
            <person name="Kalan L.R."/>
        </authorList>
    </citation>
    <scope>NUCLEOTIDE SEQUENCE [LARGE SCALE GENOMIC DNA]</scope>
    <source>
        <strain evidence="11">p3-SID1799</strain>
    </source>
</reference>
<accession>A0ABT2HW83</accession>